<dbReference type="Gene3D" id="3.20.20.140">
    <property type="entry name" value="Metal-dependent hydrolases"/>
    <property type="match status" value="1"/>
</dbReference>
<sequence>MIVDCHSHVMWYPDHVSPEVMQDAAQAWQANMGLAAETFDRNMPPRDLFDARPERHWAASVEADKVVVFGLQAPATGFDVPNEVIADYVRQYPDKLEGWASVDPNRPDAVEQLEHCVQTWGLKGLKLAPAYQCFDPMDTSHYPLYRKCQELGLPILWHQGTTFPRKARIRWSLPLQLEDIALVFPDLKMILAHLGHPWEADAIVLIRKAPNLFADISAIHFRAWRYWQSLVTAMEYGVGHKILFGTDFPFDTVAGTIEGLRRINDLVEGTRLPRVPKEMQDMIIFENWKRFFTEWA</sequence>
<gene>
    <name evidence="3" type="ORF">F4Y08_04740</name>
</gene>
<reference evidence="3" key="1">
    <citation type="submission" date="2019-09" db="EMBL/GenBank/DDBJ databases">
        <title>Characterisation of the sponge microbiome using genome-centric metagenomics.</title>
        <authorList>
            <person name="Engelberts J.P."/>
            <person name="Robbins S.J."/>
            <person name="De Goeij J.M."/>
            <person name="Aranda M."/>
            <person name="Bell S.C."/>
            <person name="Webster N.S."/>
        </authorList>
    </citation>
    <scope>NUCLEOTIDE SEQUENCE</scope>
    <source>
        <strain evidence="3">SB0662_bin_9</strain>
    </source>
</reference>
<keyword evidence="3" id="KW-0378">Hydrolase</keyword>
<dbReference type="GO" id="GO:0016787">
    <property type="term" value="F:hydrolase activity"/>
    <property type="evidence" value="ECO:0007669"/>
    <property type="project" value="UniProtKB-KW"/>
</dbReference>
<dbReference type="GO" id="GO:0016831">
    <property type="term" value="F:carboxy-lyase activity"/>
    <property type="evidence" value="ECO:0007669"/>
    <property type="project" value="InterPro"/>
</dbReference>
<dbReference type="Pfam" id="PF04909">
    <property type="entry name" value="Amidohydro_2"/>
    <property type="match status" value="1"/>
</dbReference>
<dbReference type="SUPFAM" id="SSF51556">
    <property type="entry name" value="Metallo-dependent hydrolases"/>
    <property type="match status" value="1"/>
</dbReference>
<evidence type="ECO:0000259" key="2">
    <source>
        <dbReference type="Pfam" id="PF04909"/>
    </source>
</evidence>
<feature type="domain" description="Amidohydrolase-related" evidence="2">
    <location>
        <begin position="3"/>
        <end position="261"/>
    </location>
</feature>
<dbReference type="PANTHER" id="PTHR21240">
    <property type="entry name" value="2-AMINO-3-CARBOXYLMUCONATE-6-SEMIALDEHYDE DECARBOXYLASE"/>
    <property type="match status" value="1"/>
</dbReference>
<evidence type="ECO:0000256" key="1">
    <source>
        <dbReference type="ARBA" id="ARBA00023239"/>
    </source>
</evidence>
<dbReference type="InterPro" id="IPR032465">
    <property type="entry name" value="ACMSD"/>
</dbReference>
<comment type="caution">
    <text evidence="3">The sequence shown here is derived from an EMBL/GenBank/DDBJ whole genome shotgun (WGS) entry which is preliminary data.</text>
</comment>
<dbReference type="InterPro" id="IPR032466">
    <property type="entry name" value="Metal_Hydrolase"/>
</dbReference>
<keyword evidence="1" id="KW-0456">Lyase</keyword>
<dbReference type="CDD" id="cd01292">
    <property type="entry name" value="metallo-dependent_hydrolases"/>
    <property type="match status" value="1"/>
</dbReference>
<organism evidence="3">
    <name type="scientific">Caldilineaceae bacterium SB0662_bin_9</name>
    <dbReference type="NCBI Taxonomy" id="2605258"/>
    <lineage>
        <taxon>Bacteria</taxon>
        <taxon>Bacillati</taxon>
        <taxon>Chloroflexota</taxon>
        <taxon>Caldilineae</taxon>
        <taxon>Caldilineales</taxon>
        <taxon>Caldilineaceae</taxon>
    </lineage>
</organism>
<name>A0A6B1DRX7_9CHLR</name>
<accession>A0A6B1DRX7</accession>
<dbReference type="AlphaFoldDB" id="A0A6B1DRX7"/>
<protein>
    <submittedName>
        <fullName evidence="3">Amidohydrolase</fullName>
    </submittedName>
</protein>
<proteinExistence type="predicted"/>
<dbReference type="EMBL" id="VXPY01000030">
    <property type="protein sequence ID" value="MYD89636.1"/>
    <property type="molecule type" value="Genomic_DNA"/>
</dbReference>
<evidence type="ECO:0000313" key="3">
    <source>
        <dbReference type="EMBL" id="MYD89636.1"/>
    </source>
</evidence>
<dbReference type="PANTHER" id="PTHR21240:SF19">
    <property type="entry name" value="CATALYTIC_ HYDROLASE"/>
    <property type="match status" value="1"/>
</dbReference>
<dbReference type="InterPro" id="IPR006680">
    <property type="entry name" value="Amidohydro-rel"/>
</dbReference>